<dbReference type="AlphaFoldDB" id="A0A7J6WM16"/>
<comment type="caution">
    <text evidence="1">The sequence shown here is derived from an EMBL/GenBank/DDBJ whole genome shotgun (WGS) entry which is preliminary data.</text>
</comment>
<keyword evidence="2" id="KW-1185">Reference proteome</keyword>
<dbReference type="EMBL" id="JABWDY010014443">
    <property type="protein sequence ID" value="KAF5197640.1"/>
    <property type="molecule type" value="Genomic_DNA"/>
</dbReference>
<gene>
    <name evidence="1" type="ORF">FRX31_012774</name>
</gene>
<dbReference type="Proteomes" id="UP000554482">
    <property type="component" value="Unassembled WGS sequence"/>
</dbReference>
<sequence length="127" mass="14411">MKASSLDCKPLSRSSKVMKMTKAIKLMLIQLFDKMMGSSVGENSKNMAIMVGKGPDFSEELQIKEIGSMLHQMQRGSRTLAEEKNILREINKFVVLLMKQRNQRPSINGMSALHCWFGKKLSRMEST</sequence>
<accession>A0A7J6WM16</accession>
<proteinExistence type="predicted"/>
<organism evidence="1 2">
    <name type="scientific">Thalictrum thalictroides</name>
    <name type="common">Rue-anemone</name>
    <name type="synonym">Anemone thalictroides</name>
    <dbReference type="NCBI Taxonomy" id="46969"/>
    <lineage>
        <taxon>Eukaryota</taxon>
        <taxon>Viridiplantae</taxon>
        <taxon>Streptophyta</taxon>
        <taxon>Embryophyta</taxon>
        <taxon>Tracheophyta</taxon>
        <taxon>Spermatophyta</taxon>
        <taxon>Magnoliopsida</taxon>
        <taxon>Ranunculales</taxon>
        <taxon>Ranunculaceae</taxon>
        <taxon>Thalictroideae</taxon>
        <taxon>Thalictrum</taxon>
    </lineage>
</organism>
<evidence type="ECO:0000313" key="2">
    <source>
        <dbReference type="Proteomes" id="UP000554482"/>
    </source>
</evidence>
<evidence type="ECO:0000313" key="1">
    <source>
        <dbReference type="EMBL" id="KAF5197640.1"/>
    </source>
</evidence>
<name>A0A7J6WM16_THATH</name>
<protein>
    <submittedName>
        <fullName evidence="1">Uncharacterized protein</fullName>
    </submittedName>
</protein>
<reference evidence="1 2" key="1">
    <citation type="submission" date="2020-06" db="EMBL/GenBank/DDBJ databases">
        <title>Transcriptomic and genomic resources for Thalictrum thalictroides and T. hernandezii: Facilitating candidate gene discovery in an emerging model plant lineage.</title>
        <authorList>
            <person name="Arias T."/>
            <person name="Riano-Pachon D.M."/>
            <person name="Di Stilio V.S."/>
        </authorList>
    </citation>
    <scope>NUCLEOTIDE SEQUENCE [LARGE SCALE GENOMIC DNA]</scope>
    <source>
        <strain evidence="2">cv. WT478/WT964</strain>
        <tissue evidence="1">Leaves</tissue>
    </source>
</reference>